<protein>
    <submittedName>
        <fullName evidence="6">Transcriptional regulator, TetR family</fullName>
    </submittedName>
</protein>
<feature type="domain" description="HTH tetR-type" evidence="5">
    <location>
        <begin position="1"/>
        <end position="59"/>
    </location>
</feature>
<dbReference type="SUPFAM" id="SSF46689">
    <property type="entry name" value="Homeodomain-like"/>
    <property type="match status" value="1"/>
</dbReference>
<keyword evidence="2 4" id="KW-0238">DNA-binding</keyword>
<dbReference type="Gene3D" id="1.10.357.10">
    <property type="entry name" value="Tetracycline Repressor, domain 2"/>
    <property type="match status" value="1"/>
</dbReference>
<evidence type="ECO:0000259" key="5">
    <source>
        <dbReference type="PROSITE" id="PS50977"/>
    </source>
</evidence>
<keyword evidence="7" id="KW-1185">Reference proteome</keyword>
<organism evidence="6 7">
    <name type="scientific">Pedococcus cremeus</name>
    <dbReference type="NCBI Taxonomy" id="587636"/>
    <lineage>
        <taxon>Bacteria</taxon>
        <taxon>Bacillati</taxon>
        <taxon>Actinomycetota</taxon>
        <taxon>Actinomycetes</taxon>
        <taxon>Micrococcales</taxon>
        <taxon>Intrasporangiaceae</taxon>
        <taxon>Pedococcus</taxon>
    </lineage>
</organism>
<accession>A0A1H9W5K0</accession>
<dbReference type="GO" id="GO:0000976">
    <property type="term" value="F:transcription cis-regulatory region binding"/>
    <property type="evidence" value="ECO:0007669"/>
    <property type="project" value="TreeGrafter"/>
</dbReference>
<keyword evidence="1" id="KW-0805">Transcription regulation</keyword>
<dbReference type="InterPro" id="IPR009057">
    <property type="entry name" value="Homeodomain-like_sf"/>
</dbReference>
<dbReference type="InterPro" id="IPR001647">
    <property type="entry name" value="HTH_TetR"/>
</dbReference>
<evidence type="ECO:0000256" key="1">
    <source>
        <dbReference type="ARBA" id="ARBA00023015"/>
    </source>
</evidence>
<dbReference type="InterPro" id="IPR025996">
    <property type="entry name" value="MT1864/Rv1816-like_C"/>
</dbReference>
<dbReference type="PANTHER" id="PTHR30055">
    <property type="entry name" value="HTH-TYPE TRANSCRIPTIONAL REGULATOR RUTR"/>
    <property type="match status" value="1"/>
</dbReference>
<dbReference type="SUPFAM" id="SSF48498">
    <property type="entry name" value="Tetracyclin repressor-like, C-terminal domain"/>
    <property type="match status" value="1"/>
</dbReference>
<reference evidence="7" key="1">
    <citation type="submission" date="2016-10" db="EMBL/GenBank/DDBJ databases">
        <authorList>
            <person name="Varghese N."/>
            <person name="Submissions S."/>
        </authorList>
    </citation>
    <scope>NUCLEOTIDE SEQUENCE [LARGE SCALE GENOMIC DNA]</scope>
    <source>
        <strain evidence="7">CGMCC 1.6963</strain>
    </source>
</reference>
<sequence length="231" mass="24658">MEAEILRVAAEELARHGAAALSLRAVAREMGMASSAIYRYVRDRDELLTRLIVAAYTSLGDAVEAAHATVDPADLDGRWWAVGTALRDWARSHPHEYALLYGSPVPDYRAPAEQTNEPGTRVQALLVRLLADAQRVGRLRDAAAGIAPGVQVRAEAAAGPLLDDPFFADAGLDAPAVMAGLAAWTLLLGTVTTELFEQLGDTIPDPDAYFAYMLEVAGRLVLTPATATVHS</sequence>
<evidence type="ECO:0000256" key="4">
    <source>
        <dbReference type="PROSITE-ProRule" id="PRU00335"/>
    </source>
</evidence>
<evidence type="ECO:0000256" key="2">
    <source>
        <dbReference type="ARBA" id="ARBA00023125"/>
    </source>
</evidence>
<name>A0A1H9W5K0_9MICO</name>
<dbReference type="AlphaFoldDB" id="A0A1H9W5K0"/>
<dbReference type="InterPro" id="IPR050109">
    <property type="entry name" value="HTH-type_TetR-like_transc_reg"/>
</dbReference>
<feature type="DNA-binding region" description="H-T-H motif" evidence="4">
    <location>
        <begin position="22"/>
        <end position="41"/>
    </location>
</feature>
<dbReference type="PROSITE" id="PS50977">
    <property type="entry name" value="HTH_TETR_2"/>
    <property type="match status" value="1"/>
</dbReference>
<dbReference type="PANTHER" id="PTHR30055:SF243">
    <property type="entry name" value="HTH-TYPE TRANSCRIPTIONAL REGULATOR RV1816"/>
    <property type="match status" value="1"/>
</dbReference>
<evidence type="ECO:0000313" key="7">
    <source>
        <dbReference type="Proteomes" id="UP000199019"/>
    </source>
</evidence>
<proteinExistence type="predicted"/>
<dbReference type="Pfam" id="PF00440">
    <property type="entry name" value="TetR_N"/>
    <property type="match status" value="1"/>
</dbReference>
<evidence type="ECO:0000313" key="6">
    <source>
        <dbReference type="EMBL" id="SES29051.1"/>
    </source>
</evidence>
<dbReference type="EMBL" id="FOHB01000004">
    <property type="protein sequence ID" value="SES29051.1"/>
    <property type="molecule type" value="Genomic_DNA"/>
</dbReference>
<dbReference type="InterPro" id="IPR036271">
    <property type="entry name" value="Tet_transcr_reg_TetR-rel_C_sf"/>
</dbReference>
<dbReference type="GO" id="GO:0003700">
    <property type="term" value="F:DNA-binding transcription factor activity"/>
    <property type="evidence" value="ECO:0007669"/>
    <property type="project" value="TreeGrafter"/>
</dbReference>
<evidence type="ECO:0000256" key="3">
    <source>
        <dbReference type="ARBA" id="ARBA00023163"/>
    </source>
</evidence>
<gene>
    <name evidence="6" type="ORF">SAMN05216199_2790</name>
</gene>
<keyword evidence="3" id="KW-0804">Transcription</keyword>
<dbReference type="Proteomes" id="UP000199019">
    <property type="component" value="Unassembled WGS sequence"/>
</dbReference>
<dbReference type="Pfam" id="PF13305">
    <property type="entry name" value="TetR_C_33"/>
    <property type="match status" value="1"/>
</dbReference>